<proteinExistence type="inferred from homology"/>
<evidence type="ECO:0000256" key="4">
    <source>
        <dbReference type="ARBA" id="ARBA00022679"/>
    </source>
</evidence>
<comment type="cofactor">
    <cofactor evidence="1 7">
        <name>pyridoxal 5'-phosphate</name>
        <dbReference type="ChEBI" id="CHEBI:597326"/>
    </cofactor>
</comment>
<accession>A0A6L5YLP0</accession>
<evidence type="ECO:0000313" key="11">
    <source>
        <dbReference type="Proteomes" id="UP000476055"/>
    </source>
</evidence>
<keyword evidence="5 8" id="KW-0663">Pyridoxal phosphate</keyword>
<dbReference type="InterPro" id="IPR015424">
    <property type="entry name" value="PyrdxlP-dep_Trfase"/>
</dbReference>
<sequence>MSISVNEIRKDFPLLENQKVIYMDTAATSQKPACVLEAEREFYEKYNANPLRGLYELGEAATEKYEEARETVRGFLNARETAEIVFVRNATEGLNLVAYSLGSLVLKPGDEILVSIMEHHSNLLPWQQAAARTGAVVKYLECTEDGKYTEEAFKEALSDRTKIVAMTQVSNVLGCKNNIKRFAQLAHEAGAYFVADGAQSVPHMAVDVQDLDVDFLAFSGHKMYAPMGIGVLYARRELLEQMPPFLCGGEMIDSVSRTGAVWAEVPHKFEAGTVNGAGAYALAEAIRYVQKIGFDFIEEREAKLTKLLMDGMKEIPAVHILGSQKAEDHHGIVTFKLDGVHPHDVASVLDADHIAVRAGHHCAQPLLQHLKVLSTTRVSLGVYNTEEEIQAFLTSLAGIRRQMGYGE</sequence>
<comment type="function">
    <text evidence="8">Catalyzes the removal of elemental sulfur and selenium atoms from L-cysteine, L-cystine, L-selenocysteine, and L-selenocystine to produce L-alanine.</text>
</comment>
<dbReference type="EMBL" id="VUMU01000016">
    <property type="protein sequence ID" value="MST58880.1"/>
    <property type="molecule type" value="Genomic_DNA"/>
</dbReference>
<dbReference type="NCBIfam" id="TIGR01979">
    <property type="entry name" value="sufS"/>
    <property type="match status" value="1"/>
</dbReference>
<dbReference type="RefSeq" id="WP_154497444.1">
    <property type="nucleotide sequence ID" value="NZ_VUMU01000016.1"/>
</dbReference>
<evidence type="ECO:0000256" key="6">
    <source>
        <dbReference type="ARBA" id="ARBA00050776"/>
    </source>
</evidence>
<comment type="similarity">
    <text evidence="2 8">Belongs to the class-V pyridoxal-phosphate-dependent aminotransferase family. Csd subfamily.</text>
</comment>
<dbReference type="SUPFAM" id="SSF53383">
    <property type="entry name" value="PLP-dependent transferases"/>
    <property type="match status" value="1"/>
</dbReference>
<dbReference type="PANTHER" id="PTHR43586:SF8">
    <property type="entry name" value="CYSTEINE DESULFURASE 1, CHLOROPLASTIC"/>
    <property type="match status" value="1"/>
</dbReference>
<gene>
    <name evidence="10" type="primary">sufS</name>
    <name evidence="10" type="ORF">FYJ59_11635</name>
</gene>
<dbReference type="EC" id="2.8.1.7" evidence="3 8"/>
<evidence type="ECO:0000256" key="5">
    <source>
        <dbReference type="ARBA" id="ARBA00022898"/>
    </source>
</evidence>
<evidence type="ECO:0000313" key="10">
    <source>
        <dbReference type="EMBL" id="MST58880.1"/>
    </source>
</evidence>
<dbReference type="Proteomes" id="UP000476055">
    <property type="component" value="Unassembled WGS sequence"/>
</dbReference>
<protein>
    <recommendedName>
        <fullName evidence="3 8">Cysteine desulfurase</fullName>
        <ecNumber evidence="3 8">2.8.1.7</ecNumber>
    </recommendedName>
</protein>
<comment type="caution">
    <text evidence="10">The sequence shown here is derived from an EMBL/GenBank/DDBJ whole genome shotgun (WGS) entry which is preliminary data.</text>
</comment>
<dbReference type="PANTHER" id="PTHR43586">
    <property type="entry name" value="CYSTEINE DESULFURASE"/>
    <property type="match status" value="1"/>
</dbReference>
<dbReference type="Gene3D" id="3.40.640.10">
    <property type="entry name" value="Type I PLP-dependent aspartate aminotransferase-like (Major domain)"/>
    <property type="match status" value="1"/>
</dbReference>
<evidence type="ECO:0000256" key="3">
    <source>
        <dbReference type="ARBA" id="ARBA00012239"/>
    </source>
</evidence>
<name>A0A6L5YLP0_9FIRM</name>
<dbReference type="InterPro" id="IPR010970">
    <property type="entry name" value="Cys_dSase_SufS"/>
</dbReference>
<organism evidence="10 11">
    <name type="scientific">Waltera intestinalis</name>
    <dbReference type="NCBI Taxonomy" id="2606635"/>
    <lineage>
        <taxon>Bacteria</taxon>
        <taxon>Bacillati</taxon>
        <taxon>Bacillota</taxon>
        <taxon>Clostridia</taxon>
        <taxon>Lachnospirales</taxon>
        <taxon>Lachnospiraceae</taxon>
        <taxon>Waltera</taxon>
    </lineage>
</organism>
<dbReference type="InterPro" id="IPR000192">
    <property type="entry name" value="Aminotrans_V_dom"/>
</dbReference>
<evidence type="ECO:0000256" key="1">
    <source>
        <dbReference type="ARBA" id="ARBA00001933"/>
    </source>
</evidence>
<dbReference type="CDD" id="cd06453">
    <property type="entry name" value="SufS_like"/>
    <property type="match status" value="1"/>
</dbReference>
<dbReference type="InterPro" id="IPR016454">
    <property type="entry name" value="Cysteine_dSase"/>
</dbReference>
<evidence type="ECO:0000256" key="8">
    <source>
        <dbReference type="RuleBase" id="RU004506"/>
    </source>
</evidence>
<reference evidence="10 11" key="1">
    <citation type="submission" date="2019-08" db="EMBL/GenBank/DDBJ databases">
        <title>In-depth cultivation of the pig gut microbiome towards novel bacterial diversity and tailored functional studies.</title>
        <authorList>
            <person name="Wylensek D."/>
            <person name="Hitch T.C.A."/>
            <person name="Clavel T."/>
        </authorList>
    </citation>
    <scope>NUCLEOTIDE SEQUENCE [LARGE SCALE GENOMIC DNA]</scope>
    <source>
        <strain evidence="10 11">WCA3-601-WT-6H</strain>
    </source>
</reference>
<feature type="domain" description="Aminotransferase class V" evidence="9">
    <location>
        <begin position="21"/>
        <end position="392"/>
    </location>
</feature>
<dbReference type="GO" id="GO:0031071">
    <property type="term" value="F:cysteine desulfurase activity"/>
    <property type="evidence" value="ECO:0007669"/>
    <property type="project" value="UniProtKB-UniRule"/>
</dbReference>
<dbReference type="Gene3D" id="3.90.1150.10">
    <property type="entry name" value="Aspartate Aminotransferase, domain 1"/>
    <property type="match status" value="1"/>
</dbReference>
<comment type="catalytic activity">
    <reaction evidence="6 8">
        <text>(sulfur carrier)-H + L-cysteine = (sulfur carrier)-SH + L-alanine</text>
        <dbReference type="Rhea" id="RHEA:43892"/>
        <dbReference type="Rhea" id="RHEA-COMP:14737"/>
        <dbReference type="Rhea" id="RHEA-COMP:14739"/>
        <dbReference type="ChEBI" id="CHEBI:29917"/>
        <dbReference type="ChEBI" id="CHEBI:35235"/>
        <dbReference type="ChEBI" id="CHEBI:57972"/>
        <dbReference type="ChEBI" id="CHEBI:64428"/>
        <dbReference type="EC" id="2.8.1.7"/>
    </reaction>
</comment>
<keyword evidence="4 8" id="KW-0808">Transferase</keyword>
<dbReference type="InterPro" id="IPR015422">
    <property type="entry name" value="PyrdxlP-dep_Trfase_small"/>
</dbReference>
<dbReference type="InterPro" id="IPR015421">
    <property type="entry name" value="PyrdxlP-dep_Trfase_major"/>
</dbReference>
<dbReference type="AlphaFoldDB" id="A0A6L5YLP0"/>
<dbReference type="GO" id="GO:0006534">
    <property type="term" value="P:cysteine metabolic process"/>
    <property type="evidence" value="ECO:0007669"/>
    <property type="project" value="UniProtKB-UniRule"/>
</dbReference>
<dbReference type="PROSITE" id="PS00595">
    <property type="entry name" value="AA_TRANSFER_CLASS_5"/>
    <property type="match status" value="1"/>
</dbReference>
<dbReference type="InterPro" id="IPR020578">
    <property type="entry name" value="Aminotrans_V_PyrdxlP_BS"/>
</dbReference>
<evidence type="ECO:0000259" key="9">
    <source>
        <dbReference type="Pfam" id="PF00266"/>
    </source>
</evidence>
<keyword evidence="11" id="KW-1185">Reference proteome</keyword>
<dbReference type="GO" id="GO:0030170">
    <property type="term" value="F:pyridoxal phosphate binding"/>
    <property type="evidence" value="ECO:0007669"/>
    <property type="project" value="UniProtKB-UniRule"/>
</dbReference>
<dbReference type="PIRSF" id="PIRSF005572">
    <property type="entry name" value="NifS"/>
    <property type="match status" value="1"/>
</dbReference>
<evidence type="ECO:0000256" key="7">
    <source>
        <dbReference type="RuleBase" id="RU004504"/>
    </source>
</evidence>
<evidence type="ECO:0000256" key="2">
    <source>
        <dbReference type="ARBA" id="ARBA00010447"/>
    </source>
</evidence>
<dbReference type="Pfam" id="PF00266">
    <property type="entry name" value="Aminotran_5"/>
    <property type="match status" value="1"/>
</dbReference>